<dbReference type="SUPFAM" id="SSF64167">
    <property type="entry name" value="SurE-like"/>
    <property type="match status" value="1"/>
</dbReference>
<dbReference type="PANTHER" id="PTHR30457">
    <property type="entry name" value="5'-NUCLEOTIDASE SURE"/>
    <property type="match status" value="1"/>
</dbReference>
<gene>
    <name evidence="6" type="ORF">QQS21_007229</name>
</gene>
<dbReference type="InterPro" id="IPR030048">
    <property type="entry name" value="SurE"/>
</dbReference>
<feature type="chain" id="PRO_5042540136" description="Survival protein SurE-like phosphatase/nucleotidase domain-containing protein" evidence="4">
    <location>
        <begin position="22"/>
        <end position="303"/>
    </location>
</feature>
<dbReference type="GO" id="GO:0046872">
    <property type="term" value="F:metal ion binding"/>
    <property type="evidence" value="ECO:0007669"/>
    <property type="project" value="UniProtKB-KW"/>
</dbReference>
<sequence>MKSSAWTATLLAAAALPVANSLRILQSNDDGWAEGNVRAFNDVLRAAGHAVVLSCPADNESGRGSLDTDPKPRKDPCMYNSCPANSGAIGSNTTRPDLNWVNSYPVTSTRYGIDTIAPKLWKGAKPDLVVTGPNTGPNLWAAVQFSGTVGAACYAAHQASIPAIAFSGGNRATHPWNTPTSLESAVFAEISANITHKVIDSGKPYLPKDVFLNVNIPEIVAGGGCSKASDVRYILTRINPGVISPPDVKWCGTDRLPTEFHVHQNTPCAVSISVGDAADKTTVDAERQKVVLEKLKPMLSCIS</sequence>
<dbReference type="Proteomes" id="UP001251528">
    <property type="component" value="Unassembled WGS sequence"/>
</dbReference>
<dbReference type="EMBL" id="JASWJB010000145">
    <property type="protein sequence ID" value="KAK2595039.1"/>
    <property type="molecule type" value="Genomic_DNA"/>
</dbReference>
<dbReference type="AlphaFoldDB" id="A0AAJ0CNU6"/>
<dbReference type="Gene3D" id="3.40.1210.10">
    <property type="entry name" value="Survival protein SurE-like phosphatase/nucleotidase"/>
    <property type="match status" value="1"/>
</dbReference>
<dbReference type="Pfam" id="PF01975">
    <property type="entry name" value="SurE"/>
    <property type="match status" value="1"/>
</dbReference>
<comment type="similarity">
    <text evidence="1">Belongs to the SurE nucleotidase family.</text>
</comment>
<dbReference type="GO" id="GO:0008252">
    <property type="term" value="F:nucleotidase activity"/>
    <property type="evidence" value="ECO:0007669"/>
    <property type="project" value="InterPro"/>
</dbReference>
<name>A0AAJ0CNU6_9HYPO</name>
<organism evidence="6 7">
    <name type="scientific">Conoideocrella luteorostrata</name>
    <dbReference type="NCBI Taxonomy" id="1105319"/>
    <lineage>
        <taxon>Eukaryota</taxon>
        <taxon>Fungi</taxon>
        <taxon>Dikarya</taxon>
        <taxon>Ascomycota</taxon>
        <taxon>Pezizomycotina</taxon>
        <taxon>Sordariomycetes</taxon>
        <taxon>Hypocreomycetidae</taxon>
        <taxon>Hypocreales</taxon>
        <taxon>Clavicipitaceae</taxon>
        <taxon>Conoideocrella</taxon>
    </lineage>
</organism>
<reference evidence="6" key="1">
    <citation type="submission" date="2023-06" db="EMBL/GenBank/DDBJ databases">
        <title>Conoideocrella luteorostrata (Hypocreales: Clavicipitaceae), a potential biocontrol fungus for elongate hemlock scale in United States Christmas tree production areas.</title>
        <authorList>
            <person name="Barrett H."/>
            <person name="Lovett B."/>
            <person name="Macias A.M."/>
            <person name="Stajich J.E."/>
            <person name="Kasson M.T."/>
        </authorList>
    </citation>
    <scope>NUCLEOTIDE SEQUENCE</scope>
    <source>
        <strain evidence="6">ARSEF 14590</strain>
    </source>
</reference>
<dbReference type="PANTHER" id="PTHR30457:SF0">
    <property type="entry name" value="PHOSPHATASE, PUTATIVE (AFU_ORTHOLOGUE AFUA_4G01070)-RELATED"/>
    <property type="match status" value="1"/>
</dbReference>
<protein>
    <recommendedName>
        <fullName evidence="5">Survival protein SurE-like phosphatase/nucleotidase domain-containing protein</fullName>
    </recommendedName>
</protein>
<evidence type="ECO:0000313" key="7">
    <source>
        <dbReference type="Proteomes" id="UP001251528"/>
    </source>
</evidence>
<evidence type="ECO:0000256" key="3">
    <source>
        <dbReference type="ARBA" id="ARBA00022801"/>
    </source>
</evidence>
<evidence type="ECO:0000256" key="1">
    <source>
        <dbReference type="ARBA" id="ARBA00011062"/>
    </source>
</evidence>
<keyword evidence="2" id="KW-0479">Metal-binding</keyword>
<dbReference type="InterPro" id="IPR036523">
    <property type="entry name" value="SurE-like_sf"/>
</dbReference>
<keyword evidence="7" id="KW-1185">Reference proteome</keyword>
<evidence type="ECO:0000313" key="6">
    <source>
        <dbReference type="EMBL" id="KAK2595039.1"/>
    </source>
</evidence>
<proteinExistence type="inferred from homology"/>
<evidence type="ECO:0000256" key="2">
    <source>
        <dbReference type="ARBA" id="ARBA00022723"/>
    </source>
</evidence>
<dbReference type="InterPro" id="IPR002828">
    <property type="entry name" value="SurE-like_Pase/nucleotidase"/>
</dbReference>
<evidence type="ECO:0000256" key="4">
    <source>
        <dbReference type="SAM" id="SignalP"/>
    </source>
</evidence>
<accession>A0AAJ0CNU6</accession>
<feature type="domain" description="Survival protein SurE-like phosphatase/nucleotidase" evidence="5">
    <location>
        <begin position="24"/>
        <end position="219"/>
    </location>
</feature>
<comment type="caution">
    <text evidence="6">The sequence shown here is derived from an EMBL/GenBank/DDBJ whole genome shotgun (WGS) entry which is preliminary data.</text>
</comment>
<feature type="signal peptide" evidence="4">
    <location>
        <begin position="1"/>
        <end position="21"/>
    </location>
</feature>
<evidence type="ECO:0000259" key="5">
    <source>
        <dbReference type="Pfam" id="PF01975"/>
    </source>
</evidence>
<keyword evidence="3" id="KW-0378">Hydrolase</keyword>
<keyword evidence="4" id="KW-0732">Signal</keyword>